<dbReference type="EMBL" id="JBHUMO010000043">
    <property type="protein sequence ID" value="MFD2729085.1"/>
    <property type="molecule type" value="Genomic_DNA"/>
</dbReference>
<dbReference type="RefSeq" id="WP_379981114.1">
    <property type="nucleotide sequence ID" value="NZ_JBHUMO010000043.1"/>
</dbReference>
<name>A0ABW5TIJ8_9ENTE</name>
<proteinExistence type="predicted"/>
<organism evidence="1 2">
    <name type="scientific">Enterococcus camelliae</name>
    <dbReference type="NCBI Taxonomy" id="453959"/>
    <lineage>
        <taxon>Bacteria</taxon>
        <taxon>Bacillati</taxon>
        <taxon>Bacillota</taxon>
        <taxon>Bacilli</taxon>
        <taxon>Lactobacillales</taxon>
        <taxon>Enterococcaceae</taxon>
        <taxon>Enterococcus</taxon>
    </lineage>
</organism>
<keyword evidence="2" id="KW-1185">Reference proteome</keyword>
<accession>A0ABW5TIJ8</accession>
<sequence length="288" mass="33808">MKLIVEDNWQKNHSLLRDTFFEGVASFLTNRKEKPPTLREIKSRFPEVKVDRAIEEYIQLGLIARSDRRYQLIVPVYNVLSSNELIEKKVASLKTILAEWSVESRRAWFVLQGQRLKKEPQVYFVEEMMELFYFRELCSDQLIVQELADEPHAKTIPAYFSALREGDASLYEPFAYLGDVNTEYYLDQLAVLFEKARKQSRRIRPTIFLQSLVDFGFLTDTFVLRSVVEMTTQTPIQQAPFAKADACVAELTNFEKRRIFVELWHFFEKAPLTIVHQDEWVFLANAES</sequence>
<protein>
    <submittedName>
        <fullName evidence="1">DUF1803 domain-containing protein</fullName>
    </submittedName>
</protein>
<evidence type="ECO:0000313" key="1">
    <source>
        <dbReference type="EMBL" id="MFD2729085.1"/>
    </source>
</evidence>
<evidence type="ECO:0000313" key="2">
    <source>
        <dbReference type="Proteomes" id="UP001597427"/>
    </source>
</evidence>
<reference evidence="2" key="1">
    <citation type="journal article" date="2019" name="Int. J. Syst. Evol. Microbiol.">
        <title>The Global Catalogue of Microorganisms (GCM) 10K type strain sequencing project: providing services to taxonomists for standard genome sequencing and annotation.</title>
        <authorList>
            <consortium name="The Broad Institute Genomics Platform"/>
            <consortium name="The Broad Institute Genome Sequencing Center for Infectious Disease"/>
            <person name="Wu L."/>
            <person name="Ma J."/>
        </authorList>
    </citation>
    <scope>NUCLEOTIDE SEQUENCE [LARGE SCALE GENOMIC DNA]</scope>
    <source>
        <strain evidence="2">TISTR 932</strain>
    </source>
</reference>
<comment type="caution">
    <text evidence="1">The sequence shown here is derived from an EMBL/GenBank/DDBJ whole genome shotgun (WGS) entry which is preliminary data.</text>
</comment>
<dbReference type="Proteomes" id="UP001597427">
    <property type="component" value="Unassembled WGS sequence"/>
</dbReference>
<dbReference type="InterPro" id="IPR014924">
    <property type="entry name" value="DUF1803"/>
</dbReference>
<dbReference type="Pfam" id="PF08820">
    <property type="entry name" value="DUF1803"/>
    <property type="match status" value="1"/>
</dbReference>
<gene>
    <name evidence="1" type="ORF">ACFSR0_06585</name>
</gene>